<keyword evidence="2" id="KW-1185">Reference proteome</keyword>
<organism evidence="1 2">
    <name type="scientific">Mugilogobius chulae</name>
    <name type="common">yellowstripe goby</name>
    <dbReference type="NCBI Taxonomy" id="88201"/>
    <lineage>
        <taxon>Eukaryota</taxon>
        <taxon>Metazoa</taxon>
        <taxon>Chordata</taxon>
        <taxon>Craniata</taxon>
        <taxon>Vertebrata</taxon>
        <taxon>Euteleostomi</taxon>
        <taxon>Actinopterygii</taxon>
        <taxon>Neopterygii</taxon>
        <taxon>Teleostei</taxon>
        <taxon>Neoteleostei</taxon>
        <taxon>Acanthomorphata</taxon>
        <taxon>Gobiaria</taxon>
        <taxon>Gobiiformes</taxon>
        <taxon>Gobioidei</taxon>
        <taxon>Gobiidae</taxon>
        <taxon>Gobionellinae</taxon>
        <taxon>Mugilogobius</taxon>
    </lineage>
</organism>
<accession>A0AAW0MTM2</accession>
<comment type="caution">
    <text evidence="1">The sequence shown here is derived from an EMBL/GenBank/DDBJ whole genome shotgun (WGS) entry which is preliminary data.</text>
</comment>
<evidence type="ECO:0000313" key="2">
    <source>
        <dbReference type="Proteomes" id="UP001460270"/>
    </source>
</evidence>
<name>A0AAW0MTM2_9GOBI</name>
<proteinExistence type="predicted"/>
<gene>
    <name evidence="1" type="ORF">WMY93_028085</name>
</gene>
<dbReference type="EMBL" id="JBBPFD010000021">
    <property type="protein sequence ID" value="KAK7881911.1"/>
    <property type="molecule type" value="Genomic_DNA"/>
</dbReference>
<protein>
    <submittedName>
        <fullName evidence="1">Uncharacterized protein</fullName>
    </submittedName>
</protein>
<dbReference type="Proteomes" id="UP001460270">
    <property type="component" value="Unassembled WGS sequence"/>
</dbReference>
<dbReference type="AlphaFoldDB" id="A0AAW0MTM2"/>
<sequence length="162" mass="18001">MTHLTVTCEPRCVQRQWDVINSTRERPLNVIMREDERRENGQLFNCVCFVSRLANFMKSLIAVFSICGQRGVRTWTVYRFSADDTSLRGTASVQSIQMKSAHQCCSVNFDNNSGLSVHYLPPLSHFCSSANTSLPISSSSSSALFTSSAPIMRGVNQAPEVS</sequence>
<evidence type="ECO:0000313" key="1">
    <source>
        <dbReference type="EMBL" id="KAK7881911.1"/>
    </source>
</evidence>
<reference evidence="2" key="1">
    <citation type="submission" date="2024-04" db="EMBL/GenBank/DDBJ databases">
        <title>Salinicola lusitanus LLJ914,a marine bacterium isolated from the Okinawa Trough.</title>
        <authorList>
            <person name="Li J."/>
        </authorList>
    </citation>
    <scope>NUCLEOTIDE SEQUENCE [LARGE SCALE GENOMIC DNA]</scope>
</reference>